<dbReference type="Pfam" id="PF19062">
    <property type="entry name" value="DUF5758"/>
    <property type="match status" value="1"/>
</dbReference>
<dbReference type="EMBL" id="MK072064">
    <property type="protein sequence ID" value="AYV77663.1"/>
    <property type="molecule type" value="Genomic_DNA"/>
</dbReference>
<dbReference type="Pfam" id="PF07661">
    <property type="entry name" value="MORN_2"/>
    <property type="match status" value="4"/>
</dbReference>
<dbReference type="InterPro" id="IPR043919">
    <property type="entry name" value="DUF5758"/>
</dbReference>
<evidence type="ECO:0000313" key="1">
    <source>
        <dbReference type="EMBL" id="AYV77663.1"/>
    </source>
</evidence>
<dbReference type="Gene3D" id="2.20.110.10">
    <property type="entry name" value="Histone H3 K4-specific methyltransferase SET7/9 N-terminal domain"/>
    <property type="match status" value="2"/>
</dbReference>
<accession>A0A3G4ZVL6</accession>
<protein>
    <submittedName>
        <fullName evidence="1">Pentapeptide repeat-containing protein</fullName>
    </submittedName>
</protein>
<reference evidence="1" key="1">
    <citation type="submission" date="2018-10" db="EMBL/GenBank/DDBJ databases">
        <title>Hidden diversity of soil giant viruses.</title>
        <authorList>
            <person name="Schulz F."/>
            <person name="Alteio L."/>
            <person name="Goudeau D."/>
            <person name="Ryan E.M."/>
            <person name="Malmstrom R.R."/>
            <person name="Blanchard J."/>
            <person name="Woyke T."/>
        </authorList>
    </citation>
    <scope>NUCLEOTIDE SEQUENCE</scope>
    <source>
        <strain evidence="1">DSV1</strain>
    </source>
</reference>
<organism evidence="1">
    <name type="scientific">Dasosvirus sp</name>
    <dbReference type="NCBI Taxonomy" id="2487764"/>
    <lineage>
        <taxon>Viruses</taxon>
        <taxon>Varidnaviria</taxon>
        <taxon>Bamfordvirae</taxon>
        <taxon>Nucleocytoviricota</taxon>
        <taxon>Megaviricetes</taxon>
        <taxon>Imitervirales</taxon>
        <taxon>Mimiviridae</taxon>
        <taxon>Klosneuvirinae</taxon>
    </lineage>
</organism>
<proteinExistence type="predicted"/>
<dbReference type="SUPFAM" id="SSF82185">
    <property type="entry name" value="Histone H3 K4-specific methyltransferase SET7/9 N-terminal domain"/>
    <property type="match status" value="2"/>
</dbReference>
<name>A0A3G4ZVL6_9VIRU</name>
<gene>
    <name evidence="1" type="ORF">Dasosvirus23_2</name>
</gene>
<sequence>MIVFKSAGDCVIELKLLDDSLTNLKRKNVVDRDHAKFRCDKAYVVSITNKITKEKKDKIVSDFTDNFEYMVDSVVTVDDFDDDLEKICTHGIHFYTKYETAFFHNLKYDNYAGEYKEWWENGQLNKSYTVINGLYHGDYKMWDEKGKHVLERHFVNGLECGEIKIWHSNGQLYDHYTRIIVNDESVANGVHRQWSEDGILIQEDNYVNGKLHGLYRTFYNSGNLMEQCTYIDGTIKGKHVMYSDSGEVLGCRFYADEENKSNETN</sequence>
<dbReference type="InterPro" id="IPR011652">
    <property type="entry name" value="MORN_2"/>
</dbReference>